<proteinExistence type="inferred from homology"/>
<dbReference type="InterPro" id="IPR045170">
    <property type="entry name" value="MTOX"/>
</dbReference>
<keyword evidence="6" id="KW-0560">Oxidoreductase</keyword>
<evidence type="ECO:0000259" key="8">
    <source>
        <dbReference type="Pfam" id="PF01266"/>
    </source>
</evidence>
<organism evidence="9">
    <name type="scientific">Octopus bimaculoides</name>
    <name type="common">California two-spotted octopus</name>
    <dbReference type="NCBI Taxonomy" id="37653"/>
    <lineage>
        <taxon>Eukaryota</taxon>
        <taxon>Metazoa</taxon>
        <taxon>Spiralia</taxon>
        <taxon>Lophotrochozoa</taxon>
        <taxon>Mollusca</taxon>
        <taxon>Cephalopoda</taxon>
        <taxon>Coleoidea</taxon>
        <taxon>Octopodiformes</taxon>
        <taxon>Octopoda</taxon>
        <taxon>Incirrata</taxon>
        <taxon>Octopodidae</taxon>
        <taxon>Octopus</taxon>
    </lineage>
</organism>
<dbReference type="STRING" id="37653.A0A0L8FWM4"/>
<keyword evidence="4" id="KW-0285">Flavoprotein</keyword>
<dbReference type="OrthoDB" id="424974at2759"/>
<evidence type="ECO:0000256" key="6">
    <source>
        <dbReference type="ARBA" id="ARBA00023002"/>
    </source>
</evidence>
<dbReference type="PANTHER" id="PTHR10961">
    <property type="entry name" value="PEROXISOMAL SARCOSINE OXIDASE"/>
    <property type="match status" value="1"/>
</dbReference>
<dbReference type="EC" id="1.5.3.1" evidence="3"/>
<sequence length="380" mass="42778">MAAVYDAIVVGAGINGSSTAHYLQKNGYRTLLLEQFPLPHTRGSSHGQSRGIRRAYLQEIFASMMREAYPMWEQLEQDSGTQLYTKTKLLVMSAKQDTYVDKVKKTLSTCNMAFEEVSNERLVNEFNIKLAAGSKAIVDLEAGILHADKALSTYQDQFVKNGGTLIDGNQVLSIISGEIHQLNTSKGTFQGRNVVLCLGPWAKSSFQRLGIEFPLKIQRVTVGYFKQKPVAGRPNKIDAHLFYYSNGNDGFYGIFEKEYPALTKFCLHDGPEVQPDHRDQVNSDWTLEKCKHLIEESFPGLEPEPSIVESCLYTMTPDDFFLMDRHPKYHNIILAAGFSGHGYKLAPVTGKILGEMVMNKTPSYDLSHFRLDRFTRKSLL</sequence>
<reference evidence="9" key="1">
    <citation type="submission" date="2015-07" db="EMBL/GenBank/DDBJ databases">
        <title>MeaNS - Measles Nucleotide Surveillance Program.</title>
        <authorList>
            <person name="Tran T."/>
            <person name="Druce J."/>
        </authorList>
    </citation>
    <scope>NUCLEOTIDE SEQUENCE</scope>
    <source>
        <strain evidence="9">UCB-OBI-ISO-001</strain>
        <tissue evidence="9">Gonad</tissue>
    </source>
</reference>
<dbReference type="PANTHER" id="PTHR10961:SF46">
    <property type="entry name" value="PEROXISOMAL SARCOSINE OXIDASE"/>
    <property type="match status" value="1"/>
</dbReference>
<dbReference type="Gene3D" id="3.30.9.10">
    <property type="entry name" value="D-Amino Acid Oxidase, subunit A, domain 2"/>
    <property type="match status" value="1"/>
</dbReference>
<dbReference type="GO" id="GO:0008115">
    <property type="term" value="F:sarcosine oxidase activity"/>
    <property type="evidence" value="ECO:0007669"/>
    <property type="project" value="UniProtKB-EC"/>
</dbReference>
<gene>
    <name evidence="9" type="ORF">OCBIM_22005628mg</name>
</gene>
<evidence type="ECO:0000256" key="2">
    <source>
        <dbReference type="ARBA" id="ARBA00010989"/>
    </source>
</evidence>
<dbReference type="GO" id="GO:0050031">
    <property type="term" value="F:L-pipecolate oxidase activity"/>
    <property type="evidence" value="ECO:0007669"/>
    <property type="project" value="TreeGrafter"/>
</dbReference>
<name>A0A0L8FWM4_OCTBM</name>
<comment type="similarity">
    <text evidence="2">Belongs to the MSOX/MTOX family.</text>
</comment>
<dbReference type="AlphaFoldDB" id="A0A0L8FWM4"/>
<feature type="domain" description="FAD dependent oxidoreductase" evidence="8">
    <location>
        <begin position="6"/>
        <end position="356"/>
    </location>
</feature>
<dbReference type="Pfam" id="PF01266">
    <property type="entry name" value="DAO"/>
    <property type="match status" value="1"/>
</dbReference>
<dbReference type="InterPro" id="IPR006076">
    <property type="entry name" value="FAD-dep_OxRdtase"/>
</dbReference>
<dbReference type="SUPFAM" id="SSF54373">
    <property type="entry name" value="FAD-linked reductases, C-terminal domain"/>
    <property type="match status" value="1"/>
</dbReference>
<dbReference type="Gene3D" id="3.50.50.60">
    <property type="entry name" value="FAD/NAD(P)-binding domain"/>
    <property type="match status" value="1"/>
</dbReference>
<dbReference type="GO" id="GO:0005777">
    <property type="term" value="C:peroxisome"/>
    <property type="evidence" value="ECO:0007669"/>
    <property type="project" value="TreeGrafter"/>
</dbReference>
<evidence type="ECO:0000256" key="5">
    <source>
        <dbReference type="ARBA" id="ARBA00022827"/>
    </source>
</evidence>
<keyword evidence="5" id="KW-0274">FAD</keyword>
<dbReference type="FunFam" id="3.50.50.60:FF:000189">
    <property type="entry name" value="Monomeric sarcosine oxidase"/>
    <property type="match status" value="1"/>
</dbReference>
<evidence type="ECO:0000256" key="7">
    <source>
        <dbReference type="ARBA" id="ARBA00052742"/>
    </source>
</evidence>
<evidence type="ECO:0000256" key="4">
    <source>
        <dbReference type="ARBA" id="ARBA00022630"/>
    </source>
</evidence>
<evidence type="ECO:0000256" key="1">
    <source>
        <dbReference type="ARBA" id="ARBA00001974"/>
    </source>
</evidence>
<protein>
    <recommendedName>
        <fullName evidence="3">sarcosine oxidasee (formaldehyde-forming)</fullName>
        <ecNumber evidence="3">1.5.3.1</ecNumber>
    </recommendedName>
</protein>
<comment type="catalytic activity">
    <reaction evidence="7">
        <text>sarcosine + O2 + H2O = formaldehyde + glycine + H2O2</text>
        <dbReference type="Rhea" id="RHEA:13313"/>
        <dbReference type="ChEBI" id="CHEBI:15377"/>
        <dbReference type="ChEBI" id="CHEBI:15379"/>
        <dbReference type="ChEBI" id="CHEBI:16240"/>
        <dbReference type="ChEBI" id="CHEBI:16842"/>
        <dbReference type="ChEBI" id="CHEBI:57305"/>
        <dbReference type="ChEBI" id="CHEBI:57433"/>
        <dbReference type="EC" id="1.5.3.1"/>
    </reaction>
</comment>
<dbReference type="InterPro" id="IPR036188">
    <property type="entry name" value="FAD/NAD-bd_sf"/>
</dbReference>
<accession>A0A0L8FWM4</accession>
<evidence type="ECO:0000313" key="9">
    <source>
        <dbReference type="EMBL" id="KOF69092.1"/>
    </source>
</evidence>
<dbReference type="GO" id="GO:0033514">
    <property type="term" value="P:L-lysine catabolic process to acetyl-CoA via L-pipecolate"/>
    <property type="evidence" value="ECO:0007669"/>
    <property type="project" value="TreeGrafter"/>
</dbReference>
<dbReference type="SUPFAM" id="SSF51905">
    <property type="entry name" value="FAD/NAD(P)-binding domain"/>
    <property type="match status" value="1"/>
</dbReference>
<evidence type="ECO:0000256" key="3">
    <source>
        <dbReference type="ARBA" id="ARBA00012769"/>
    </source>
</evidence>
<dbReference type="EMBL" id="KQ425692">
    <property type="protein sequence ID" value="KOF69092.1"/>
    <property type="molecule type" value="Genomic_DNA"/>
</dbReference>
<dbReference type="GO" id="GO:0050660">
    <property type="term" value="F:flavin adenine dinucleotide binding"/>
    <property type="evidence" value="ECO:0007669"/>
    <property type="project" value="InterPro"/>
</dbReference>
<comment type="cofactor">
    <cofactor evidence="1">
        <name>FAD</name>
        <dbReference type="ChEBI" id="CHEBI:57692"/>
    </cofactor>
</comment>